<reference evidence="1" key="1">
    <citation type="submission" date="2022-12" db="EMBL/GenBank/DDBJ databases">
        <title>Draft genome assemblies for two species of Escallonia (Escalloniales).</title>
        <authorList>
            <person name="Chanderbali A."/>
            <person name="Dervinis C."/>
            <person name="Anghel I."/>
            <person name="Soltis D."/>
            <person name="Soltis P."/>
            <person name="Zapata F."/>
        </authorList>
    </citation>
    <scope>NUCLEOTIDE SEQUENCE</scope>
    <source>
        <strain evidence="1">UCBG92.1500</strain>
        <tissue evidence="1">Leaf</tissue>
    </source>
</reference>
<comment type="caution">
    <text evidence="1">The sequence shown here is derived from an EMBL/GenBank/DDBJ whole genome shotgun (WGS) entry which is preliminary data.</text>
</comment>
<evidence type="ECO:0000313" key="2">
    <source>
        <dbReference type="Proteomes" id="UP001187471"/>
    </source>
</evidence>
<accession>A0AA88RHS5</accession>
<dbReference type="InterPro" id="IPR049152">
    <property type="entry name" value="EFR3-like_ARM"/>
</dbReference>
<evidence type="ECO:0000313" key="1">
    <source>
        <dbReference type="EMBL" id="KAK2982580.1"/>
    </source>
</evidence>
<sequence length="214" mass="24585">MGVMSRRVLPACSNLCIFCPSMRARSRQPVKRYKKLLSDIFPRSQDAEPNDRKIGKLCEYASKNPLRIPKITEYLEQRFYKDLRNEHFGSVKVVLLVYRKLLSSCKQQMSLFASSLLGIARTLLEQTQNDEMEMLGCSTLVDFINSQVELLSNSTGFSEAGRMSHALNPEWAEWARVRFMGEQSHISMDFDNIISVTLENYMDLPDKTDLVPTM</sequence>
<name>A0AA88RHS5_9ASTE</name>
<organism evidence="1 2">
    <name type="scientific">Escallonia rubra</name>
    <dbReference type="NCBI Taxonomy" id="112253"/>
    <lineage>
        <taxon>Eukaryota</taxon>
        <taxon>Viridiplantae</taxon>
        <taxon>Streptophyta</taxon>
        <taxon>Embryophyta</taxon>
        <taxon>Tracheophyta</taxon>
        <taxon>Spermatophyta</taxon>
        <taxon>Magnoliopsida</taxon>
        <taxon>eudicotyledons</taxon>
        <taxon>Gunneridae</taxon>
        <taxon>Pentapetalae</taxon>
        <taxon>asterids</taxon>
        <taxon>campanulids</taxon>
        <taxon>Escalloniales</taxon>
        <taxon>Escalloniaceae</taxon>
        <taxon>Escallonia</taxon>
    </lineage>
</organism>
<dbReference type="PANTHER" id="PTHR46087">
    <property type="entry name" value="PUTATIVE, EXPRESSED-RELATED"/>
    <property type="match status" value="1"/>
</dbReference>
<dbReference type="Proteomes" id="UP001187471">
    <property type="component" value="Unassembled WGS sequence"/>
</dbReference>
<dbReference type="EMBL" id="JAVXUO010001411">
    <property type="protein sequence ID" value="KAK2982580.1"/>
    <property type="molecule type" value="Genomic_DNA"/>
</dbReference>
<gene>
    <name evidence="1" type="ORF">RJ640_001300</name>
</gene>
<dbReference type="AlphaFoldDB" id="A0AA88RHS5"/>
<dbReference type="PANTHER" id="PTHR46087:SF1">
    <property type="entry name" value="ARM REPEAT SUPERFAMILY PROTEIN"/>
    <property type="match status" value="1"/>
</dbReference>
<protein>
    <submittedName>
        <fullName evidence="1">Uncharacterized protein</fullName>
    </submittedName>
</protein>
<dbReference type="InterPro" id="IPR055296">
    <property type="entry name" value="SRL2-like"/>
</dbReference>
<keyword evidence="2" id="KW-1185">Reference proteome</keyword>
<proteinExistence type="predicted"/>
<dbReference type="Pfam" id="PF21052">
    <property type="entry name" value="EFR3_ARM"/>
    <property type="match status" value="1"/>
</dbReference>